<feature type="domain" description="Aminotransferase-like plant mobile" evidence="3">
    <location>
        <begin position="77"/>
        <end position="343"/>
    </location>
</feature>
<comment type="caution">
    <text evidence="4">The sequence shown here is derived from an EMBL/GenBank/DDBJ whole genome shotgun (WGS) entry which is preliminary data.</text>
</comment>
<dbReference type="PANTHER" id="PTHR46033">
    <property type="entry name" value="PROTEIN MAIN-LIKE 2"/>
    <property type="match status" value="1"/>
</dbReference>
<dbReference type="Pfam" id="PF10536">
    <property type="entry name" value="PMD"/>
    <property type="match status" value="1"/>
</dbReference>
<dbReference type="EMBL" id="NMUH01001995">
    <property type="protein sequence ID" value="MQL97043.1"/>
    <property type="molecule type" value="Genomic_DNA"/>
</dbReference>
<feature type="region of interest" description="Disordered" evidence="2">
    <location>
        <begin position="532"/>
        <end position="614"/>
    </location>
</feature>
<gene>
    <name evidence="4" type="ORF">Taro_029727</name>
</gene>
<dbReference type="Proteomes" id="UP000652761">
    <property type="component" value="Unassembled WGS sequence"/>
</dbReference>
<keyword evidence="1" id="KW-0175">Coiled coil</keyword>
<organism evidence="4 5">
    <name type="scientific">Colocasia esculenta</name>
    <name type="common">Wild taro</name>
    <name type="synonym">Arum esculentum</name>
    <dbReference type="NCBI Taxonomy" id="4460"/>
    <lineage>
        <taxon>Eukaryota</taxon>
        <taxon>Viridiplantae</taxon>
        <taxon>Streptophyta</taxon>
        <taxon>Embryophyta</taxon>
        <taxon>Tracheophyta</taxon>
        <taxon>Spermatophyta</taxon>
        <taxon>Magnoliopsida</taxon>
        <taxon>Liliopsida</taxon>
        <taxon>Araceae</taxon>
        <taxon>Aroideae</taxon>
        <taxon>Colocasieae</taxon>
        <taxon>Colocasia</taxon>
    </lineage>
</organism>
<name>A0A843VY22_COLES</name>
<evidence type="ECO:0000256" key="1">
    <source>
        <dbReference type="SAM" id="Coils"/>
    </source>
</evidence>
<sequence length="1008" mass="110099">CGRSDCPSASKGTVRVSCDAWIRFFYNGPFCFHKEFAGDNYDPAVYTQLKVHLDDDARYLYAPRGVNWNPRRLPDRTHLAAYLVYWLCTFALSFGEEGNIRPEAIYPACILASGVQLALAPAALANIFRNLGELTSSPSPRDKSITLATHYLGAWAGFLLPELCHTISLERPSMPLIFMFRNRPEREQQKQLREARRRLSFVPVAGQSRLDLACCSLGFRPWVEEGQGGRVYRLPHHAAPVATLRKDWLCCIRPSVLLFRKGSLLFMEPYFPHRFARNLGYDQDVPPDADFVLSTRAYKGPDCHLVASSWWCYFLRRDPAPEFFIPELRHEGRVGILYARWWSRHNQAFREHADDIKKAERDYLSRAGAPISTIAPKFLQREFADIAQTVTTMGRRRTAAQAASMAGSEASAGALKPLSRPESSSAASKVRGEPPLVYFWWRHFLLDCGYTVDAALTSHVLPSVTRAWERHLQHSIIRVGPREFISWIESGTTLRHFWDAIAEAGKAVKVPFDRVVLRPTFSVAPRESFIPEKDLPKRDAPSARKRRASEEVGPSQPAARGRTPEPPSPAVAGTSASGGDELAEDIPREDVAPQGDEDYNPTFDGTPSPEGAGLPLVASTELEGVEHQAGAVPVGDAASSLQAIHDLLLSGSEAELPGFSDFVPGILEGAGWQQPLHSAMAVTSAAVLPTASPPEEGEVARGIAGDVDGGYFFHSGEPSLSISSTRRLTGRERRRVPLYLSLDPSSLADGAEIAAEMMESSPPGAVLPPAMGTLHPPEGGDSASLPFDTQAVSGGLPPPSSSEAPLERPSSFPGHGISWPDAIQRSRVHGSEGMLDFYIASARAVMEESSPPSVDVVRDFLKRSTVSYHLMGCPQDPWMAAVDALWSEVGQRHQEAARHRAQELAAEVALAEQRYEALCSRRGGAVSRAESLSARHASCHADIATLRRTLEEISSRIVEHEAASLVLAEGVVAANAEVAAIERECVESRAALSALQASLADSRRGGAM</sequence>
<evidence type="ECO:0000259" key="3">
    <source>
        <dbReference type="Pfam" id="PF10536"/>
    </source>
</evidence>
<dbReference type="GO" id="GO:0010073">
    <property type="term" value="P:meristem maintenance"/>
    <property type="evidence" value="ECO:0007669"/>
    <property type="project" value="InterPro"/>
</dbReference>
<dbReference type="AlphaFoldDB" id="A0A843VY22"/>
<feature type="non-terminal residue" evidence="4">
    <location>
        <position position="1008"/>
    </location>
</feature>
<proteinExistence type="predicted"/>
<feature type="compositionally biased region" description="Basic and acidic residues" evidence="2">
    <location>
        <begin position="532"/>
        <end position="542"/>
    </location>
</feature>
<evidence type="ECO:0000313" key="4">
    <source>
        <dbReference type="EMBL" id="MQL97043.1"/>
    </source>
</evidence>
<accession>A0A843VY22</accession>
<feature type="coiled-coil region" evidence="1">
    <location>
        <begin position="894"/>
        <end position="963"/>
    </location>
</feature>
<dbReference type="OrthoDB" id="694455at2759"/>
<evidence type="ECO:0000256" key="2">
    <source>
        <dbReference type="SAM" id="MobiDB-lite"/>
    </source>
</evidence>
<reference evidence="4" key="1">
    <citation type="submission" date="2017-07" db="EMBL/GenBank/DDBJ databases">
        <title>Taro Niue Genome Assembly and Annotation.</title>
        <authorList>
            <person name="Atibalentja N."/>
            <person name="Keating K."/>
            <person name="Fields C.J."/>
        </authorList>
    </citation>
    <scope>NUCLEOTIDE SEQUENCE</scope>
    <source>
        <strain evidence="4">Niue_2</strain>
        <tissue evidence="4">Leaf</tissue>
    </source>
</reference>
<protein>
    <recommendedName>
        <fullName evidence="3">Aminotransferase-like plant mobile domain-containing protein</fullName>
    </recommendedName>
</protein>
<feature type="region of interest" description="Disordered" evidence="2">
    <location>
        <begin position="770"/>
        <end position="818"/>
    </location>
</feature>
<dbReference type="InterPro" id="IPR044824">
    <property type="entry name" value="MAIN-like"/>
</dbReference>
<feature type="compositionally biased region" description="Low complexity" evidence="2">
    <location>
        <begin position="801"/>
        <end position="811"/>
    </location>
</feature>
<evidence type="ECO:0000313" key="5">
    <source>
        <dbReference type="Proteomes" id="UP000652761"/>
    </source>
</evidence>
<keyword evidence="5" id="KW-1185">Reference proteome</keyword>
<dbReference type="InterPro" id="IPR019557">
    <property type="entry name" value="AminoTfrase-like_pln_mobile"/>
</dbReference>
<dbReference type="PANTHER" id="PTHR46033:SF80">
    <property type="entry name" value="PROTEIN MAIN-LIKE 2-LIKE"/>
    <property type="match status" value="1"/>
</dbReference>